<feature type="region of interest" description="Disordered" evidence="6">
    <location>
        <begin position="431"/>
        <end position="455"/>
    </location>
</feature>
<dbReference type="Gene3D" id="3.30.420.40">
    <property type="match status" value="2"/>
</dbReference>
<reference evidence="9 10" key="1">
    <citation type="submission" date="2018-10" db="EMBL/GenBank/DDBJ databases">
        <authorList>
            <person name="Li J."/>
        </authorList>
    </citation>
    <scope>NUCLEOTIDE SEQUENCE [LARGE SCALE GENOMIC DNA]</scope>
    <source>
        <strain evidence="9 10">JCM 30549</strain>
    </source>
</reference>
<dbReference type="Pfam" id="PF18559">
    <property type="entry name" value="Exop_C"/>
    <property type="match status" value="1"/>
</dbReference>
<dbReference type="GO" id="GO:0140662">
    <property type="term" value="F:ATP-dependent protein folding chaperone"/>
    <property type="evidence" value="ECO:0007669"/>
    <property type="project" value="InterPro"/>
</dbReference>
<dbReference type="EMBL" id="RCUW01000006">
    <property type="protein sequence ID" value="RLP68929.1"/>
    <property type="molecule type" value="Genomic_DNA"/>
</dbReference>
<dbReference type="Gene3D" id="2.60.120.430">
    <property type="entry name" value="Galactose-binding lectin"/>
    <property type="match status" value="1"/>
</dbReference>
<dbReference type="PANTHER" id="PTHR42749:SF1">
    <property type="entry name" value="CELL SHAPE-DETERMINING PROTEIN MREB"/>
    <property type="match status" value="1"/>
</dbReference>
<evidence type="ECO:0000256" key="4">
    <source>
        <dbReference type="ARBA" id="ARBA00023016"/>
    </source>
</evidence>
<dbReference type="PROSITE" id="PS00329">
    <property type="entry name" value="HSP70_2"/>
    <property type="match status" value="1"/>
</dbReference>
<dbReference type="GO" id="GO:0005524">
    <property type="term" value="F:ATP binding"/>
    <property type="evidence" value="ECO:0007669"/>
    <property type="project" value="UniProtKB-KW"/>
</dbReference>
<evidence type="ECO:0000256" key="3">
    <source>
        <dbReference type="ARBA" id="ARBA00022840"/>
    </source>
</evidence>
<dbReference type="Proteomes" id="UP000275395">
    <property type="component" value="Unassembled WGS sequence"/>
</dbReference>
<feature type="compositionally biased region" description="Acidic residues" evidence="6">
    <location>
        <begin position="442"/>
        <end position="455"/>
    </location>
</feature>
<dbReference type="Gene3D" id="3.90.640.10">
    <property type="entry name" value="Actin, Chain A, domain 4"/>
    <property type="match status" value="1"/>
</dbReference>
<dbReference type="AlphaFoldDB" id="A0A3L6ZLZ6"/>
<dbReference type="InterPro" id="IPR041443">
    <property type="entry name" value="Exop_C"/>
</dbReference>
<evidence type="ECO:0000313" key="10">
    <source>
        <dbReference type="Proteomes" id="UP000275395"/>
    </source>
</evidence>
<organism evidence="9 10">
    <name type="scientific">Mycetocola reblochoni</name>
    <dbReference type="NCBI Taxonomy" id="331618"/>
    <lineage>
        <taxon>Bacteria</taxon>
        <taxon>Bacillati</taxon>
        <taxon>Actinomycetota</taxon>
        <taxon>Actinomycetes</taxon>
        <taxon>Micrococcales</taxon>
        <taxon>Microbacteriaceae</taxon>
        <taxon>Mycetocola</taxon>
    </lineage>
</organism>
<name>A0A3L6ZLZ6_9MICO</name>
<feature type="region of interest" description="Disordered" evidence="6">
    <location>
        <begin position="369"/>
        <end position="397"/>
    </location>
</feature>
<feature type="transmembrane region" description="Helical" evidence="7">
    <location>
        <begin position="401"/>
        <end position="422"/>
    </location>
</feature>
<dbReference type="SUPFAM" id="SSF53067">
    <property type="entry name" value="Actin-like ATPase domain"/>
    <property type="match status" value="2"/>
</dbReference>
<keyword evidence="3" id="KW-0067">ATP-binding</keyword>
<keyword evidence="7" id="KW-0812">Transmembrane</keyword>
<feature type="domain" description="ExoP galactose-binding-like" evidence="8">
    <location>
        <begin position="520"/>
        <end position="640"/>
    </location>
</feature>
<keyword evidence="7" id="KW-0472">Membrane</keyword>
<comment type="similarity">
    <text evidence="1">Belongs to the heat shock protein 70 family.</text>
</comment>
<proteinExistence type="inferred from homology"/>
<evidence type="ECO:0000259" key="8">
    <source>
        <dbReference type="Pfam" id="PF18559"/>
    </source>
</evidence>
<keyword evidence="5" id="KW-0143">Chaperone</keyword>
<dbReference type="InterPro" id="IPR018181">
    <property type="entry name" value="Heat_shock_70_CS"/>
</dbReference>
<evidence type="ECO:0000313" key="9">
    <source>
        <dbReference type="EMBL" id="RLP68929.1"/>
    </source>
</evidence>
<sequence length="656" mass="66757">MCVTVSCVRCAAAGKGSMRYSIGVDLGTSTVAVAIGDERGTRAVALSEGDVLPSVVYCAADGTILTGAAALAERDPARTVTGFKRRIGDPTPLVVGGTSRSPEELMAAQLRDVVAALTESRGEAPAAVVLSAPAAWGPYRRERFDRVAELSGVAVRAVVTEPVATATHVVSERGLGTGALLAVFDLGGSTFEATVLRVGPEGIETLGSPEGIEHLGGDDLDDAVRGLVDRRLGGLLSALDPAVEGDAAALAAVDAACTEAKELLSSRRETVVVVPLPDGERRVTITRDEFDEAIRPTVELAVAALRRSVASAGVDEDALATIILSGGSARIPLVAAQVAAIGRPVHATHRPTTTVALGAAEVARRLLESGPVGSPEPDPRDATAPLAGRGGARRRPGRRTVALAGVAVVALAAAALTIPPLLGQAANSFTTAEQTPAQPADQDQDQDQDGQDQGEDATVIEPEPAVVPEPTVVAPVFTDGATAEGLGWFVQSAGVTGDWEVSTLDDGTAARDQLTLTESADGLHAQWSGAADPAQFYAQASGETLDLAPVAENDGALVLDVTVASGTAGTFQLAAHCGYPCGGTVDVTDAVNAIPDGGTRRLVVPASCFTAAGLDPSRVDTPFLAFGTGDLDVSVDDVRWEDNTGADPDALPCGEG</sequence>
<keyword evidence="7" id="KW-1133">Transmembrane helix</keyword>
<comment type="caution">
    <text evidence="9">The sequence shown here is derived from an EMBL/GenBank/DDBJ whole genome shotgun (WGS) entry which is preliminary data.</text>
</comment>
<dbReference type="InterPro" id="IPR013126">
    <property type="entry name" value="Hsp_70_fam"/>
</dbReference>
<evidence type="ECO:0000256" key="1">
    <source>
        <dbReference type="ARBA" id="ARBA00007381"/>
    </source>
</evidence>
<dbReference type="Pfam" id="PF00012">
    <property type="entry name" value="HSP70"/>
    <property type="match status" value="1"/>
</dbReference>
<keyword evidence="4" id="KW-0346">Stress response</keyword>
<dbReference type="PANTHER" id="PTHR42749">
    <property type="entry name" value="CELL SHAPE-DETERMINING PROTEIN MREB"/>
    <property type="match status" value="1"/>
</dbReference>
<feature type="compositionally biased region" description="Low complexity" evidence="6">
    <location>
        <begin position="431"/>
        <end position="441"/>
    </location>
</feature>
<protein>
    <submittedName>
        <fullName evidence="9">Hsp70 family protein</fullName>
    </submittedName>
</protein>
<evidence type="ECO:0000256" key="6">
    <source>
        <dbReference type="SAM" id="MobiDB-lite"/>
    </source>
</evidence>
<dbReference type="PRINTS" id="PR00301">
    <property type="entry name" value="HEATSHOCK70"/>
</dbReference>
<gene>
    <name evidence="9" type="ORF">D9V30_08620</name>
</gene>
<dbReference type="InterPro" id="IPR043129">
    <property type="entry name" value="ATPase_NBD"/>
</dbReference>
<evidence type="ECO:0000256" key="2">
    <source>
        <dbReference type="ARBA" id="ARBA00022741"/>
    </source>
</evidence>
<accession>A0A3L6ZLZ6</accession>
<evidence type="ECO:0000256" key="7">
    <source>
        <dbReference type="SAM" id="Phobius"/>
    </source>
</evidence>
<evidence type="ECO:0000256" key="5">
    <source>
        <dbReference type="ARBA" id="ARBA00023186"/>
    </source>
</evidence>
<keyword evidence="2" id="KW-0547">Nucleotide-binding</keyword>